<accession>A0A9J6RM34</accession>
<dbReference type="InterPro" id="IPR050189">
    <property type="entry name" value="MFS_Efflux_Transporters"/>
</dbReference>
<gene>
    <name evidence="8" type="ORF">O0V09_10225</name>
</gene>
<dbReference type="SUPFAM" id="SSF103473">
    <property type="entry name" value="MFS general substrate transporter"/>
    <property type="match status" value="1"/>
</dbReference>
<feature type="transmembrane region" description="Helical" evidence="6">
    <location>
        <begin position="166"/>
        <end position="185"/>
    </location>
</feature>
<evidence type="ECO:0000256" key="2">
    <source>
        <dbReference type="ARBA" id="ARBA00022475"/>
    </source>
</evidence>
<name>A0A9J6RM34_9GAMM</name>
<dbReference type="EMBL" id="JAPTGG010000007">
    <property type="protein sequence ID" value="MCZ0865579.1"/>
    <property type="molecule type" value="Genomic_DNA"/>
</dbReference>
<dbReference type="PANTHER" id="PTHR43124">
    <property type="entry name" value="PURINE EFFLUX PUMP PBUE"/>
    <property type="match status" value="1"/>
</dbReference>
<dbReference type="InterPro" id="IPR011701">
    <property type="entry name" value="MFS"/>
</dbReference>
<dbReference type="InterPro" id="IPR020846">
    <property type="entry name" value="MFS_dom"/>
</dbReference>
<feature type="transmembrane region" description="Helical" evidence="6">
    <location>
        <begin position="84"/>
        <end position="104"/>
    </location>
</feature>
<keyword evidence="5 6" id="KW-0472">Membrane</keyword>
<feature type="transmembrane region" description="Helical" evidence="6">
    <location>
        <begin position="329"/>
        <end position="352"/>
    </location>
</feature>
<dbReference type="Proteomes" id="UP001069090">
    <property type="component" value="Unassembled WGS sequence"/>
</dbReference>
<comment type="subcellular location">
    <subcellularLocation>
        <location evidence="1">Cell membrane</location>
        <topology evidence="1">Multi-pass membrane protein</topology>
    </subcellularLocation>
</comment>
<feature type="transmembrane region" description="Helical" evidence="6">
    <location>
        <begin position="110"/>
        <end position="129"/>
    </location>
</feature>
<evidence type="ECO:0000256" key="6">
    <source>
        <dbReference type="SAM" id="Phobius"/>
    </source>
</evidence>
<feature type="transmembrane region" description="Helical" evidence="6">
    <location>
        <begin position="12"/>
        <end position="40"/>
    </location>
</feature>
<feature type="transmembrane region" description="Helical" evidence="6">
    <location>
        <begin position="295"/>
        <end position="317"/>
    </location>
</feature>
<dbReference type="PROSITE" id="PS50850">
    <property type="entry name" value="MFS"/>
    <property type="match status" value="1"/>
</dbReference>
<reference evidence="8 9" key="1">
    <citation type="submission" date="2022-12" db="EMBL/GenBank/DDBJ databases">
        <title>Dasania phycosphaerae sp. nov., isolated from particulate material of the south coast of Korea.</title>
        <authorList>
            <person name="Jiang Y."/>
        </authorList>
    </citation>
    <scope>NUCLEOTIDE SEQUENCE [LARGE SCALE GENOMIC DNA]</scope>
    <source>
        <strain evidence="8 9">GY-19</strain>
    </source>
</reference>
<dbReference type="GO" id="GO:0005886">
    <property type="term" value="C:plasma membrane"/>
    <property type="evidence" value="ECO:0007669"/>
    <property type="project" value="UniProtKB-SubCell"/>
</dbReference>
<feature type="domain" description="Major facilitator superfamily (MFS) profile" evidence="7">
    <location>
        <begin position="11"/>
        <end position="391"/>
    </location>
</feature>
<dbReference type="PANTHER" id="PTHR43124:SF10">
    <property type="entry name" value="PURINE EFFLUX PUMP PBUE"/>
    <property type="match status" value="1"/>
</dbReference>
<evidence type="ECO:0000256" key="3">
    <source>
        <dbReference type="ARBA" id="ARBA00022692"/>
    </source>
</evidence>
<evidence type="ECO:0000256" key="1">
    <source>
        <dbReference type="ARBA" id="ARBA00004651"/>
    </source>
</evidence>
<dbReference type="Gene3D" id="1.20.1250.20">
    <property type="entry name" value="MFS general substrate transporter like domains"/>
    <property type="match status" value="2"/>
</dbReference>
<feature type="transmembrane region" description="Helical" evidence="6">
    <location>
        <begin position="206"/>
        <end position="225"/>
    </location>
</feature>
<protein>
    <submittedName>
        <fullName evidence="8">MFS transporter</fullName>
    </submittedName>
</protein>
<dbReference type="GO" id="GO:0022857">
    <property type="term" value="F:transmembrane transporter activity"/>
    <property type="evidence" value="ECO:0007669"/>
    <property type="project" value="InterPro"/>
</dbReference>
<dbReference type="Pfam" id="PF07690">
    <property type="entry name" value="MFS_1"/>
    <property type="match status" value="1"/>
</dbReference>
<evidence type="ECO:0000256" key="4">
    <source>
        <dbReference type="ARBA" id="ARBA00022989"/>
    </source>
</evidence>
<feature type="transmembrane region" description="Helical" evidence="6">
    <location>
        <begin position="136"/>
        <end position="154"/>
    </location>
</feature>
<evidence type="ECO:0000313" key="9">
    <source>
        <dbReference type="Proteomes" id="UP001069090"/>
    </source>
</evidence>
<keyword evidence="9" id="KW-1185">Reference proteome</keyword>
<proteinExistence type="predicted"/>
<keyword evidence="2" id="KW-1003">Cell membrane</keyword>
<evidence type="ECO:0000313" key="8">
    <source>
        <dbReference type="EMBL" id="MCZ0865579.1"/>
    </source>
</evidence>
<sequence>MNYKNTADLNSKISILVITTLCSIPFVIIIMVPVLVSGIVESYNVSPQKAGFIASADMAGYTLGTFLSFLIMRKLSWRSLCTKALLLMALANGLSIICNDYYLIMAARLLSGLGAGTVTAILLATIGKMHDSDSAYGWWLVAQSIISGMCFYLFPSINQHYGIDGIFLLFSLLCITGLLFMGYVPSNRSQQATPHAPSKKAGNYKIAAWGMLALFLFECGLMAPYTYAELLGRAGGLSIDKTSLSLSLSMIGGILGGLIAAKLSTRYGRMLPILLGNAVLIISLLMLKLEQQTFYNYATAIFLLFGVWNCVLPYLLGILSDSDPSGSSLALGNGAIGIALVTGPFIAALLVGNNVNQQLTSQSYHPVLFFGMALLTAATICISPALYQFKKIYQSPLVR</sequence>
<organism evidence="8 9">
    <name type="scientific">Dasania phycosphaerae</name>
    <dbReference type="NCBI Taxonomy" id="2950436"/>
    <lineage>
        <taxon>Bacteria</taxon>
        <taxon>Pseudomonadati</taxon>
        <taxon>Pseudomonadota</taxon>
        <taxon>Gammaproteobacteria</taxon>
        <taxon>Cellvibrionales</taxon>
        <taxon>Spongiibacteraceae</taxon>
        <taxon>Dasania</taxon>
    </lineage>
</organism>
<feature type="transmembrane region" description="Helical" evidence="6">
    <location>
        <begin position="52"/>
        <end position="72"/>
    </location>
</feature>
<dbReference type="RefSeq" id="WP_258331724.1">
    <property type="nucleotide sequence ID" value="NZ_JAPTGG010000007.1"/>
</dbReference>
<feature type="transmembrane region" description="Helical" evidence="6">
    <location>
        <begin position="270"/>
        <end position="289"/>
    </location>
</feature>
<comment type="caution">
    <text evidence="8">The sequence shown here is derived from an EMBL/GenBank/DDBJ whole genome shotgun (WGS) entry which is preliminary data.</text>
</comment>
<feature type="transmembrane region" description="Helical" evidence="6">
    <location>
        <begin position="364"/>
        <end position="387"/>
    </location>
</feature>
<feature type="transmembrane region" description="Helical" evidence="6">
    <location>
        <begin position="245"/>
        <end position="263"/>
    </location>
</feature>
<dbReference type="AlphaFoldDB" id="A0A9J6RM34"/>
<keyword evidence="4 6" id="KW-1133">Transmembrane helix</keyword>
<dbReference type="InterPro" id="IPR036259">
    <property type="entry name" value="MFS_trans_sf"/>
</dbReference>
<keyword evidence="3 6" id="KW-0812">Transmembrane</keyword>
<evidence type="ECO:0000256" key="5">
    <source>
        <dbReference type="ARBA" id="ARBA00023136"/>
    </source>
</evidence>
<evidence type="ECO:0000259" key="7">
    <source>
        <dbReference type="PROSITE" id="PS50850"/>
    </source>
</evidence>